<accession>A0ABU7JQL2</accession>
<evidence type="ECO:0000313" key="2">
    <source>
        <dbReference type="Proteomes" id="UP001331936"/>
    </source>
</evidence>
<proteinExistence type="predicted"/>
<name>A0ABU7JQL2_9NOCA</name>
<gene>
    <name evidence="1" type="ORF">Q8814_09385</name>
</gene>
<reference evidence="1 2" key="1">
    <citation type="submission" date="2023-08" db="EMBL/GenBank/DDBJ databases">
        <authorList>
            <person name="Girao M."/>
            <person name="Carvalho M.F."/>
        </authorList>
    </citation>
    <scope>NUCLEOTIDE SEQUENCE [LARGE SCALE GENOMIC DNA]</scope>
    <source>
        <strain evidence="1 2">CC-R104</strain>
    </source>
</reference>
<sequence length="802" mass="89123">MQWIARSDRNPQVLKLAKPVRNFIAYGGSFAIDVLDYLVKSVDRLLDNLTDRDLVLDLYEIPTILRDGIDAALEVHALGRSGAVRATSEARGRRAPSVLYAPIDDQIVVELPPTEFGEGEKWRVSLDGDTTVVSPPGAWGLDWREWEPMRLPILKPSRELVIECSSVQSAWLIPLVRMKDPILLFDRDGRWLRNQAVLPKGELLAVYPEHARLVDEVADVELQPYAFLGSPGGWRGWQVAAVDLSDAMSLRVVTDTRKGVLRGVRVVEIPRLELGTEIVGLTTSTGIPVYAEKPRLRLPGRREGDDSSWQVHIRSNNGRPVADSSYASGVETRTVDPFAGVRGNLAGQFDVAVTGSAGSSLRFTVFVLEGVEVIADRWVRGPASGGGLDPVTAQVRSRGAIRPAQSSIEFARDEVKRNIDFSAGGVKHTLMLTPPHVRIHVGPIGHVIRWRTSVPVLFHADLDEQSLLALKVPGCTALRLELRDQDGVSLKWNCPRRTTDGHFEADLRVFTDAARKVGDCVLAAVAVSEDQRIARFTVAQIRPIGSCREIRIEDGHMVFDGLRVVDNLVANVWWSTAPWAGPRETSVDDVRIRLPKELAESGKLYVQLRVSDPWVCDDAPEWPDGPVFEVEQRGYKRDRNKNRERLSKYLAQGGHPPRNPQVMPEIWAVLARTLNDPEDVLQGQMRRELLRVVSDNPRTALESLGNSTIPTYRLPSLVVRTELARQSYRSVDTLNELHANPWVGCMIEISDLPSLCARRRIVRGERLDTLGYLEKHGGDLLITVLSCGTLPSTGRPEHEIVG</sequence>
<comment type="caution">
    <text evidence="1">The sequence shown here is derived from an EMBL/GenBank/DDBJ whole genome shotgun (WGS) entry which is preliminary data.</text>
</comment>
<keyword evidence="2" id="KW-1185">Reference proteome</keyword>
<protein>
    <recommendedName>
        <fullName evidence="3">Baseplate protein J-like domain-containing protein</fullName>
    </recommendedName>
</protein>
<organism evidence="1 2">
    <name type="scientific">Rhodococcus chondri</name>
    <dbReference type="NCBI Taxonomy" id="3065941"/>
    <lineage>
        <taxon>Bacteria</taxon>
        <taxon>Bacillati</taxon>
        <taxon>Actinomycetota</taxon>
        <taxon>Actinomycetes</taxon>
        <taxon>Mycobacteriales</taxon>
        <taxon>Nocardiaceae</taxon>
        <taxon>Rhodococcus</taxon>
    </lineage>
</organism>
<evidence type="ECO:0000313" key="1">
    <source>
        <dbReference type="EMBL" id="MEE2032316.1"/>
    </source>
</evidence>
<dbReference type="Proteomes" id="UP001331936">
    <property type="component" value="Unassembled WGS sequence"/>
</dbReference>
<evidence type="ECO:0008006" key="3">
    <source>
        <dbReference type="Google" id="ProtNLM"/>
    </source>
</evidence>
<dbReference type="EMBL" id="JAUZMZ010000039">
    <property type="protein sequence ID" value="MEE2032316.1"/>
    <property type="molecule type" value="Genomic_DNA"/>
</dbReference>